<dbReference type="PANTHER" id="PTHR46904">
    <property type="entry name" value="CENTROMERE PROTEIN T"/>
    <property type="match status" value="1"/>
</dbReference>
<protein>
    <recommendedName>
        <fullName evidence="7">CENP-T/Histone H4 histone fold domain-containing protein</fullName>
    </recommendedName>
</protein>
<dbReference type="GO" id="GO:0051382">
    <property type="term" value="P:kinetochore assembly"/>
    <property type="evidence" value="ECO:0007669"/>
    <property type="project" value="InterPro"/>
</dbReference>
<organism evidence="8 9">
    <name type="scientific">Nadsonia fulvescens var. elongata DSM 6958</name>
    <dbReference type="NCBI Taxonomy" id="857566"/>
    <lineage>
        <taxon>Eukaryota</taxon>
        <taxon>Fungi</taxon>
        <taxon>Dikarya</taxon>
        <taxon>Ascomycota</taxon>
        <taxon>Saccharomycotina</taxon>
        <taxon>Dipodascomycetes</taxon>
        <taxon>Dipodascales</taxon>
        <taxon>Dipodascales incertae sedis</taxon>
        <taxon>Nadsonia</taxon>
    </lineage>
</organism>
<feature type="region of interest" description="Disordered" evidence="6">
    <location>
        <begin position="154"/>
        <end position="173"/>
    </location>
</feature>
<dbReference type="GO" id="GO:0000278">
    <property type="term" value="P:mitotic cell cycle"/>
    <property type="evidence" value="ECO:0007669"/>
    <property type="project" value="TreeGrafter"/>
</dbReference>
<dbReference type="InterPro" id="IPR028255">
    <property type="entry name" value="CENP-T"/>
</dbReference>
<proteinExistence type="inferred from homology"/>
<dbReference type="OrthoDB" id="10071681at2759"/>
<dbReference type="EMBL" id="KV454408">
    <property type="protein sequence ID" value="ODQ66713.1"/>
    <property type="molecule type" value="Genomic_DNA"/>
</dbReference>
<dbReference type="PANTHER" id="PTHR46904:SF1">
    <property type="entry name" value="CENTROMERE PROTEIN T"/>
    <property type="match status" value="1"/>
</dbReference>
<feature type="domain" description="CENP-T/Histone H4 histone fold" evidence="7">
    <location>
        <begin position="414"/>
        <end position="501"/>
    </location>
</feature>
<dbReference type="GO" id="GO:0007059">
    <property type="term" value="P:chromosome segregation"/>
    <property type="evidence" value="ECO:0007669"/>
    <property type="project" value="TreeGrafter"/>
</dbReference>
<dbReference type="GO" id="GO:0000776">
    <property type="term" value="C:kinetochore"/>
    <property type="evidence" value="ECO:0007669"/>
    <property type="project" value="InterPro"/>
</dbReference>
<evidence type="ECO:0000256" key="6">
    <source>
        <dbReference type="SAM" id="MobiDB-lite"/>
    </source>
</evidence>
<evidence type="ECO:0000259" key="7">
    <source>
        <dbReference type="Pfam" id="PF15511"/>
    </source>
</evidence>
<dbReference type="Gene3D" id="1.10.20.10">
    <property type="entry name" value="Histone, subunit A"/>
    <property type="match status" value="1"/>
</dbReference>
<dbReference type="GO" id="GO:0046982">
    <property type="term" value="F:protein heterodimerization activity"/>
    <property type="evidence" value="ECO:0007669"/>
    <property type="project" value="InterPro"/>
</dbReference>
<keyword evidence="5" id="KW-0539">Nucleus</keyword>
<dbReference type="AlphaFoldDB" id="A0A1E3PMQ1"/>
<keyword evidence="4" id="KW-0158">Chromosome</keyword>
<dbReference type="Proteomes" id="UP000095009">
    <property type="component" value="Unassembled WGS sequence"/>
</dbReference>
<evidence type="ECO:0000256" key="3">
    <source>
        <dbReference type="ARBA" id="ARBA00010137"/>
    </source>
</evidence>
<evidence type="ECO:0000313" key="9">
    <source>
        <dbReference type="Proteomes" id="UP000095009"/>
    </source>
</evidence>
<dbReference type="InterPro" id="IPR035425">
    <property type="entry name" value="CENP-T/H4_C"/>
</dbReference>
<dbReference type="Pfam" id="PF15511">
    <property type="entry name" value="CENP-T_C"/>
    <property type="match status" value="1"/>
</dbReference>
<keyword evidence="9" id="KW-1185">Reference proteome</keyword>
<dbReference type="STRING" id="857566.A0A1E3PMQ1"/>
<evidence type="ECO:0000256" key="5">
    <source>
        <dbReference type="ARBA" id="ARBA00023242"/>
    </source>
</evidence>
<dbReference type="InterPro" id="IPR009072">
    <property type="entry name" value="Histone-fold"/>
</dbReference>
<comment type="similarity">
    <text evidence="3">Belongs to the CENP-T/CNN1 family.</text>
</comment>
<accession>A0A1E3PMQ1</accession>
<reference evidence="8 9" key="1">
    <citation type="journal article" date="2016" name="Proc. Natl. Acad. Sci. U.S.A.">
        <title>Comparative genomics of biotechnologically important yeasts.</title>
        <authorList>
            <person name="Riley R."/>
            <person name="Haridas S."/>
            <person name="Wolfe K.H."/>
            <person name="Lopes M.R."/>
            <person name="Hittinger C.T."/>
            <person name="Goeker M."/>
            <person name="Salamov A.A."/>
            <person name="Wisecaver J.H."/>
            <person name="Long T.M."/>
            <person name="Calvey C.H."/>
            <person name="Aerts A.L."/>
            <person name="Barry K.W."/>
            <person name="Choi C."/>
            <person name="Clum A."/>
            <person name="Coughlan A.Y."/>
            <person name="Deshpande S."/>
            <person name="Douglass A.P."/>
            <person name="Hanson S.J."/>
            <person name="Klenk H.-P."/>
            <person name="LaButti K.M."/>
            <person name="Lapidus A."/>
            <person name="Lindquist E.A."/>
            <person name="Lipzen A.M."/>
            <person name="Meier-Kolthoff J.P."/>
            <person name="Ohm R.A."/>
            <person name="Otillar R.P."/>
            <person name="Pangilinan J.L."/>
            <person name="Peng Y."/>
            <person name="Rokas A."/>
            <person name="Rosa C.A."/>
            <person name="Scheuner C."/>
            <person name="Sibirny A.A."/>
            <person name="Slot J.C."/>
            <person name="Stielow J.B."/>
            <person name="Sun H."/>
            <person name="Kurtzman C.P."/>
            <person name="Blackwell M."/>
            <person name="Grigoriev I.V."/>
            <person name="Jeffries T.W."/>
        </authorList>
    </citation>
    <scope>NUCLEOTIDE SEQUENCE [LARGE SCALE GENOMIC DNA]</scope>
    <source>
        <strain evidence="8 9">DSM 6958</strain>
    </source>
</reference>
<sequence length="525" mass="59661">MNQTPLRDGRNENRSISPINTPISSVHRHLFTPSIVGTSIKRPRLSLNRSPYTPYRELLFSGSKRRNAPTTPHVIQAMKRAETPGRRASAKKTPARRMYTSIADLRKLSKLIVAEKKANRKNSNMHDASSPSHEMFEDDAIGSMEKIRNHTSPFTQLDIDDTPIKPRKRSDITNINRDNNNSFVSPRLSNVIALEEVITPVPFKLGLRSKSELNRSVETARKIPLTRADPGIQNGRRSSTFFDISSPGVVPDRSEIFELDINSSFSNFDFSMNNQVYRDYNFPEKNDVSLELKKISNTNVLDENQDINSEVFNSYALDKDEFDNEFDYDGFDYDVSGNNISKKYVSKELKDKCGLQSNNSLKCDIVGQKNELLKSLLNGIDTRPFDTHIEGQDPKLQVCRNLSGKQVNSDEVFRLPKTLVKDLAKSLSSTKISSDAFEAIELASNTFFQQVSQDLGEYAKHASRKTIALADVELLMKRQRLVDEKTSIFTLAHRYLPAELLLITEPRIKRKSRGRKRQSRVSRKS</sequence>
<feature type="region of interest" description="Disordered" evidence="6">
    <location>
        <begin position="1"/>
        <end position="21"/>
    </location>
</feature>
<evidence type="ECO:0000256" key="4">
    <source>
        <dbReference type="ARBA" id="ARBA00022454"/>
    </source>
</evidence>
<dbReference type="GO" id="GO:0005634">
    <property type="term" value="C:nucleus"/>
    <property type="evidence" value="ECO:0007669"/>
    <property type="project" value="UniProtKB-SubCell"/>
</dbReference>
<evidence type="ECO:0000313" key="8">
    <source>
        <dbReference type="EMBL" id="ODQ66713.1"/>
    </source>
</evidence>
<gene>
    <name evidence="8" type="ORF">NADFUDRAFT_50623</name>
</gene>
<comment type="subcellular location">
    <subcellularLocation>
        <location evidence="2">Chromosome</location>
    </subcellularLocation>
    <subcellularLocation>
        <location evidence="1">Nucleus</location>
    </subcellularLocation>
</comment>
<name>A0A1E3PMQ1_9ASCO</name>
<dbReference type="GO" id="GO:0003677">
    <property type="term" value="F:DNA binding"/>
    <property type="evidence" value="ECO:0007669"/>
    <property type="project" value="InterPro"/>
</dbReference>
<evidence type="ECO:0000256" key="1">
    <source>
        <dbReference type="ARBA" id="ARBA00004123"/>
    </source>
</evidence>
<dbReference type="SUPFAM" id="SSF47113">
    <property type="entry name" value="Histone-fold"/>
    <property type="match status" value="1"/>
</dbReference>
<evidence type="ECO:0000256" key="2">
    <source>
        <dbReference type="ARBA" id="ARBA00004286"/>
    </source>
</evidence>
<dbReference type="CDD" id="cd22920">
    <property type="entry name" value="HFD_CENP-T"/>
    <property type="match status" value="1"/>
</dbReference>